<protein>
    <submittedName>
        <fullName evidence="9">TRIC cation channel family protein</fullName>
    </submittedName>
</protein>
<name>A0A7M1LEL2_9BACT</name>
<feature type="transmembrane region" description="Helical" evidence="7">
    <location>
        <begin position="59"/>
        <end position="78"/>
    </location>
</feature>
<evidence type="ECO:0000256" key="6">
    <source>
        <dbReference type="ARBA" id="ARBA00023136"/>
    </source>
</evidence>
<evidence type="ECO:0000313" key="10">
    <source>
        <dbReference type="Proteomes" id="UP000594749"/>
    </source>
</evidence>
<feature type="transmembrane region" description="Helical" evidence="7">
    <location>
        <begin position="30"/>
        <end position="47"/>
    </location>
</feature>
<feature type="domain" description="Glycine transporter" evidence="8">
    <location>
        <begin position="6"/>
        <end position="76"/>
    </location>
</feature>
<dbReference type="AlphaFoldDB" id="A0A7M1LEL2"/>
<comment type="subcellular location">
    <subcellularLocation>
        <location evidence="1">Cell membrane</location>
        <topology evidence="1">Multi-pass membrane protein</topology>
    </subcellularLocation>
</comment>
<dbReference type="GO" id="GO:0005886">
    <property type="term" value="C:plasma membrane"/>
    <property type="evidence" value="ECO:0007669"/>
    <property type="project" value="UniProtKB-SubCell"/>
</dbReference>
<keyword evidence="6 7" id="KW-0472">Membrane</keyword>
<dbReference type="OrthoDB" id="9791874at2"/>
<feature type="domain" description="Glycine transporter" evidence="8">
    <location>
        <begin position="95"/>
        <end position="168"/>
    </location>
</feature>
<keyword evidence="5 7" id="KW-1133">Transmembrane helix</keyword>
<feature type="transmembrane region" description="Helical" evidence="7">
    <location>
        <begin position="6"/>
        <end position="23"/>
    </location>
</feature>
<accession>A0A7M1LEL2</accession>
<feature type="transmembrane region" description="Helical" evidence="7">
    <location>
        <begin position="119"/>
        <end position="136"/>
    </location>
</feature>
<evidence type="ECO:0000256" key="7">
    <source>
        <dbReference type="SAM" id="Phobius"/>
    </source>
</evidence>
<evidence type="ECO:0000256" key="3">
    <source>
        <dbReference type="ARBA" id="ARBA00022475"/>
    </source>
</evidence>
<keyword evidence="10" id="KW-1185">Reference proteome</keyword>
<dbReference type="InterPro" id="IPR005115">
    <property type="entry name" value="Gly_transporter"/>
</dbReference>
<feature type="transmembrane region" description="Helical" evidence="7">
    <location>
        <begin position="148"/>
        <end position="166"/>
    </location>
</feature>
<dbReference type="PANTHER" id="PTHR30506">
    <property type="entry name" value="INNER MEMBRANE PROTEIN"/>
    <property type="match status" value="1"/>
</dbReference>
<dbReference type="RefSeq" id="WP_025803367.1">
    <property type="nucleotide sequence ID" value="NZ_CP053842.1"/>
</dbReference>
<comment type="similarity">
    <text evidence="2">Belongs to the UPF0126 family.</text>
</comment>
<sequence length="206" mass="23006">MTALLFVEYVGIASASLSGYLYAVKKECDLLGIFLACFLTALGGGILRDVLVGRDLYSFTHYMPVSIVLVMMAGAYIFKAHTKHESLGRSTVFVFTDAVDVVSFSIVGAMVAIEYDCNIYGVVLTALANGVGGGILRDMLYNEVPWFMRAGFYGTVSLAVGFIYFFMDKFGFNNMFWIMVLFCFGTIIRMIAYKKNWHLPKIDEKR</sequence>
<evidence type="ECO:0000313" key="9">
    <source>
        <dbReference type="EMBL" id="QOQ87009.1"/>
    </source>
</evidence>
<evidence type="ECO:0000259" key="8">
    <source>
        <dbReference type="Pfam" id="PF03458"/>
    </source>
</evidence>
<dbReference type="Pfam" id="PF03458">
    <property type="entry name" value="Gly_transporter"/>
    <property type="match status" value="2"/>
</dbReference>
<feature type="transmembrane region" description="Helical" evidence="7">
    <location>
        <begin position="90"/>
        <end position="113"/>
    </location>
</feature>
<evidence type="ECO:0000256" key="5">
    <source>
        <dbReference type="ARBA" id="ARBA00022989"/>
    </source>
</evidence>
<keyword evidence="4 7" id="KW-0812">Transmembrane</keyword>
<evidence type="ECO:0000256" key="4">
    <source>
        <dbReference type="ARBA" id="ARBA00022692"/>
    </source>
</evidence>
<keyword evidence="3" id="KW-1003">Cell membrane</keyword>
<gene>
    <name evidence="9" type="ORF">IMC76_07295</name>
</gene>
<dbReference type="Proteomes" id="UP000594749">
    <property type="component" value="Chromosome"/>
</dbReference>
<reference evidence="9 10" key="1">
    <citation type="submission" date="2020-10" db="EMBL/GenBank/DDBJ databases">
        <title>Campylobacter and Helicobacter PacBio genomes.</title>
        <authorList>
            <person name="Lane C."/>
        </authorList>
    </citation>
    <scope>NUCLEOTIDE SEQUENCE [LARGE SCALE GENOMIC DNA]</scope>
    <source>
        <strain evidence="9 10">2016D-0077</strain>
    </source>
</reference>
<dbReference type="PANTHER" id="PTHR30506:SF3">
    <property type="entry name" value="UPF0126 INNER MEMBRANE PROTEIN YADS-RELATED"/>
    <property type="match status" value="1"/>
</dbReference>
<dbReference type="EMBL" id="CP063078">
    <property type="protein sequence ID" value="QOQ87009.1"/>
    <property type="molecule type" value="Genomic_DNA"/>
</dbReference>
<evidence type="ECO:0000256" key="1">
    <source>
        <dbReference type="ARBA" id="ARBA00004651"/>
    </source>
</evidence>
<organism evidence="9 10">
    <name type="scientific">Campylobacter corcagiensis</name>
    <dbReference type="NCBI Taxonomy" id="1448857"/>
    <lineage>
        <taxon>Bacteria</taxon>
        <taxon>Pseudomonadati</taxon>
        <taxon>Campylobacterota</taxon>
        <taxon>Epsilonproteobacteria</taxon>
        <taxon>Campylobacterales</taxon>
        <taxon>Campylobacteraceae</taxon>
        <taxon>Campylobacter</taxon>
    </lineage>
</organism>
<feature type="transmembrane region" description="Helical" evidence="7">
    <location>
        <begin position="172"/>
        <end position="192"/>
    </location>
</feature>
<proteinExistence type="inferred from homology"/>
<evidence type="ECO:0000256" key="2">
    <source>
        <dbReference type="ARBA" id="ARBA00008193"/>
    </source>
</evidence>